<evidence type="ECO:0000259" key="3">
    <source>
        <dbReference type="Pfam" id="PF05390"/>
    </source>
</evidence>
<dbReference type="EMBL" id="MU004231">
    <property type="protein sequence ID" value="KAF2673132.1"/>
    <property type="molecule type" value="Genomic_DNA"/>
</dbReference>
<feature type="domain" description="Yeast cell wall synthesis Kre9/Knh1 C-terminal" evidence="3">
    <location>
        <begin position="170"/>
        <end position="252"/>
    </location>
</feature>
<evidence type="ECO:0000313" key="6">
    <source>
        <dbReference type="Proteomes" id="UP000799302"/>
    </source>
</evidence>
<dbReference type="InterPro" id="IPR008659">
    <property type="entry name" value="Kre9/Knh1_C"/>
</dbReference>
<dbReference type="PANTHER" id="PTHR28154">
    <property type="entry name" value="CELL WALL SYNTHESIS PROTEIN KNH1-RELATED"/>
    <property type="match status" value="1"/>
</dbReference>
<dbReference type="Pfam" id="PF05390">
    <property type="entry name" value="Kre9_KNH1_C"/>
    <property type="match status" value="1"/>
</dbReference>
<protein>
    <submittedName>
        <fullName evidence="5">Uncharacterized protein</fullName>
    </submittedName>
</protein>
<keyword evidence="6" id="KW-1185">Reference proteome</keyword>
<dbReference type="GO" id="GO:0031505">
    <property type="term" value="P:fungal-type cell wall organization"/>
    <property type="evidence" value="ECO:0007669"/>
    <property type="project" value="TreeGrafter"/>
</dbReference>
<dbReference type="OrthoDB" id="2432613at2759"/>
<dbReference type="GO" id="GO:0006078">
    <property type="term" value="P:(1-&gt;6)-beta-D-glucan biosynthetic process"/>
    <property type="evidence" value="ECO:0007669"/>
    <property type="project" value="InterPro"/>
</dbReference>
<feature type="signal peptide" evidence="2">
    <location>
        <begin position="1"/>
        <end position="17"/>
    </location>
</feature>
<evidence type="ECO:0000259" key="4">
    <source>
        <dbReference type="Pfam" id="PF10342"/>
    </source>
</evidence>
<dbReference type="AlphaFoldDB" id="A0A6A6ULL6"/>
<keyword evidence="1 2" id="KW-0732">Signal</keyword>
<dbReference type="GO" id="GO:0042546">
    <property type="term" value="P:cell wall biogenesis"/>
    <property type="evidence" value="ECO:0007669"/>
    <property type="project" value="InterPro"/>
</dbReference>
<dbReference type="PANTHER" id="PTHR28154:SF1">
    <property type="entry name" value="CELL WALL SYNTHESIS PROTEIN KNH1-RELATED"/>
    <property type="match status" value="1"/>
</dbReference>
<dbReference type="InterPro" id="IPR045328">
    <property type="entry name" value="Kre9/Knh1"/>
</dbReference>
<feature type="chain" id="PRO_5025651371" evidence="2">
    <location>
        <begin position="18"/>
        <end position="259"/>
    </location>
</feature>
<dbReference type="GO" id="GO:0005576">
    <property type="term" value="C:extracellular region"/>
    <property type="evidence" value="ECO:0007669"/>
    <property type="project" value="TreeGrafter"/>
</dbReference>
<gene>
    <name evidence="5" type="ORF">BT63DRAFT_147000</name>
</gene>
<evidence type="ECO:0000256" key="1">
    <source>
        <dbReference type="ARBA" id="ARBA00022729"/>
    </source>
</evidence>
<organism evidence="5 6">
    <name type="scientific">Microthyrium microscopicum</name>
    <dbReference type="NCBI Taxonomy" id="703497"/>
    <lineage>
        <taxon>Eukaryota</taxon>
        <taxon>Fungi</taxon>
        <taxon>Dikarya</taxon>
        <taxon>Ascomycota</taxon>
        <taxon>Pezizomycotina</taxon>
        <taxon>Dothideomycetes</taxon>
        <taxon>Dothideomycetes incertae sedis</taxon>
        <taxon>Microthyriales</taxon>
        <taxon>Microthyriaceae</taxon>
        <taxon>Microthyrium</taxon>
    </lineage>
</organism>
<evidence type="ECO:0000256" key="2">
    <source>
        <dbReference type="SAM" id="SignalP"/>
    </source>
</evidence>
<sequence length="259" mass="27271">MLSPLTLLTTFLTIVLADVKFTAPVAGAVIPAGSLQIKWTESGDLPAITKFISYQLFLCAGGNDDGTIIQLFPITTQGVFANGNQAIGTISPGLGASQPNNAYFLKMISVLATGGTVTNFSPRFTLTGMTGIFPPAIVSGLATVGGGVAGPPRQVATVLPAAAAGPNGLYGIPFHEQTGPIIYAPMQTYPGTKITKTKMTPLNPPSKVVIAKSPMKPNTFIQKTVTQAKTWSFSQRANPETPAANPMDDMQKYLNRWKD</sequence>
<evidence type="ECO:0000313" key="5">
    <source>
        <dbReference type="EMBL" id="KAF2673132.1"/>
    </source>
</evidence>
<name>A0A6A6ULL6_9PEZI</name>
<accession>A0A6A6ULL6</accession>
<dbReference type="Pfam" id="PF10342">
    <property type="entry name" value="Kre9_KNH"/>
    <property type="match status" value="1"/>
</dbReference>
<dbReference type="Proteomes" id="UP000799302">
    <property type="component" value="Unassembled WGS sequence"/>
</dbReference>
<reference evidence="5" key="1">
    <citation type="journal article" date="2020" name="Stud. Mycol.">
        <title>101 Dothideomycetes genomes: a test case for predicting lifestyles and emergence of pathogens.</title>
        <authorList>
            <person name="Haridas S."/>
            <person name="Albert R."/>
            <person name="Binder M."/>
            <person name="Bloem J."/>
            <person name="Labutti K."/>
            <person name="Salamov A."/>
            <person name="Andreopoulos B."/>
            <person name="Baker S."/>
            <person name="Barry K."/>
            <person name="Bills G."/>
            <person name="Bluhm B."/>
            <person name="Cannon C."/>
            <person name="Castanera R."/>
            <person name="Culley D."/>
            <person name="Daum C."/>
            <person name="Ezra D."/>
            <person name="Gonzalez J."/>
            <person name="Henrissat B."/>
            <person name="Kuo A."/>
            <person name="Liang C."/>
            <person name="Lipzen A."/>
            <person name="Lutzoni F."/>
            <person name="Magnuson J."/>
            <person name="Mondo S."/>
            <person name="Nolan M."/>
            <person name="Ohm R."/>
            <person name="Pangilinan J."/>
            <person name="Park H.-J."/>
            <person name="Ramirez L."/>
            <person name="Alfaro M."/>
            <person name="Sun H."/>
            <person name="Tritt A."/>
            <person name="Yoshinaga Y."/>
            <person name="Zwiers L.-H."/>
            <person name="Turgeon B."/>
            <person name="Goodwin S."/>
            <person name="Spatafora J."/>
            <person name="Crous P."/>
            <person name="Grigoriev I."/>
        </authorList>
    </citation>
    <scope>NUCLEOTIDE SEQUENCE</scope>
    <source>
        <strain evidence="5">CBS 115976</strain>
    </source>
</reference>
<proteinExistence type="predicted"/>
<dbReference type="InterPro" id="IPR018466">
    <property type="entry name" value="Kre9/Knh1-like_N"/>
</dbReference>
<feature type="domain" description="Yeast cell wall synthesis Kre9/Knh1-like N-terminal" evidence="4">
    <location>
        <begin position="24"/>
        <end position="126"/>
    </location>
</feature>